<sequence>MRGRTGTPRRAAAFQTAAKAASPSAPPLSQLSRSLSAAQVQLSSAAQRRSWRALFRLDAHCTRPSWCLRRPRSSLLRPRRLFPRAMPPCMLPSPSLPRMLGTAASAMAPSRGGPRTSLAALLSSPFRWPCLRFWTLAGLTPRARRLLRSGSASSTAHPRALAWSGGSSLILVAPRRPWPLSARHPQSALSRCLRSLCPRPCPAPWPSAMLPWLLQQGGRPSASSERHARLRSRMNVGRAAGARCLGTTLSSNHSAKKAWAGPCCGCTLQQLNPHRRRPQDACCTLHCTCLGAHCTFPSAASFGVLAVARRRHPRPARSASEVR</sequence>
<keyword evidence="3" id="KW-1185">Reference proteome</keyword>
<dbReference type="GeneID" id="37266507"/>
<dbReference type="AlphaFoldDB" id="A0A316Z3V4"/>
<reference evidence="2 3" key="1">
    <citation type="journal article" date="2018" name="Mol. Biol. Evol.">
        <title>Broad Genomic Sampling Reveals a Smut Pathogenic Ancestry of the Fungal Clade Ustilaginomycotina.</title>
        <authorList>
            <person name="Kijpornyongpan T."/>
            <person name="Mondo S.J."/>
            <person name="Barry K."/>
            <person name="Sandor L."/>
            <person name="Lee J."/>
            <person name="Lipzen A."/>
            <person name="Pangilinan J."/>
            <person name="LaButti K."/>
            <person name="Hainaut M."/>
            <person name="Henrissat B."/>
            <person name="Grigoriev I.V."/>
            <person name="Spatafora J.W."/>
            <person name="Aime M.C."/>
        </authorList>
    </citation>
    <scope>NUCLEOTIDE SEQUENCE [LARGE SCALE GENOMIC DNA]</scope>
    <source>
        <strain evidence="2 3">MCA 4186</strain>
    </source>
</reference>
<accession>A0A316Z3V4</accession>
<dbReference type="RefSeq" id="XP_025596335.1">
    <property type="nucleotide sequence ID" value="XM_025738961.1"/>
</dbReference>
<gene>
    <name evidence="2" type="ORF">FA09DRAFT_105093</name>
</gene>
<evidence type="ECO:0000313" key="3">
    <source>
        <dbReference type="Proteomes" id="UP000245946"/>
    </source>
</evidence>
<organism evidence="2 3">
    <name type="scientific">Tilletiopsis washingtonensis</name>
    <dbReference type="NCBI Taxonomy" id="58919"/>
    <lineage>
        <taxon>Eukaryota</taxon>
        <taxon>Fungi</taxon>
        <taxon>Dikarya</taxon>
        <taxon>Basidiomycota</taxon>
        <taxon>Ustilaginomycotina</taxon>
        <taxon>Exobasidiomycetes</taxon>
        <taxon>Entylomatales</taxon>
        <taxon>Entylomatales incertae sedis</taxon>
        <taxon>Tilletiopsis</taxon>
    </lineage>
</organism>
<dbReference type="Proteomes" id="UP000245946">
    <property type="component" value="Unassembled WGS sequence"/>
</dbReference>
<dbReference type="EMBL" id="KZ819301">
    <property type="protein sequence ID" value="PWN96056.1"/>
    <property type="molecule type" value="Genomic_DNA"/>
</dbReference>
<evidence type="ECO:0000256" key="1">
    <source>
        <dbReference type="SAM" id="MobiDB-lite"/>
    </source>
</evidence>
<proteinExistence type="predicted"/>
<protein>
    <submittedName>
        <fullName evidence="2">Uncharacterized protein</fullName>
    </submittedName>
</protein>
<evidence type="ECO:0000313" key="2">
    <source>
        <dbReference type="EMBL" id="PWN96056.1"/>
    </source>
</evidence>
<name>A0A316Z3V4_9BASI</name>
<feature type="region of interest" description="Disordered" evidence="1">
    <location>
        <begin position="1"/>
        <end position="28"/>
    </location>
</feature>